<dbReference type="RefSeq" id="XP_073562973.1">
    <property type="nucleotide sequence ID" value="XM_073698440.1"/>
</dbReference>
<dbReference type="EMBL" id="PPTA01000001">
    <property type="protein sequence ID" value="TFB06772.1"/>
    <property type="molecule type" value="Genomic_DNA"/>
</dbReference>
<protein>
    <recommendedName>
        <fullName evidence="1">Metaxin glutathione S-transferase domain-containing protein</fullName>
    </recommendedName>
</protein>
<evidence type="ECO:0000313" key="3">
    <source>
        <dbReference type="Proteomes" id="UP001642720"/>
    </source>
</evidence>
<name>A0ABY2HEL4_9HYPO</name>
<reference evidence="2 3" key="1">
    <citation type="submission" date="2018-01" db="EMBL/GenBank/DDBJ databases">
        <title>Genome characterization of the sugarcane-associated fungus Trichoderma ghanense CCMA-1212 and their application in lignocelulose bioconversion.</title>
        <authorList>
            <person name="Steindorff A.S."/>
            <person name="Mendes T.D."/>
            <person name="Vilela E.S.D."/>
            <person name="Rodrigues D.S."/>
            <person name="Formighieri E.F."/>
            <person name="Melo I.S."/>
            <person name="Favaro L.C.L."/>
        </authorList>
    </citation>
    <scope>NUCLEOTIDE SEQUENCE [LARGE SCALE GENOMIC DNA]</scope>
    <source>
        <strain evidence="2 3">CCMA-1212</strain>
    </source>
</reference>
<gene>
    <name evidence="2" type="ORF">CCMA1212_001000</name>
</gene>
<accession>A0ABY2HEL4</accession>
<feature type="domain" description="Metaxin glutathione S-transferase" evidence="1">
    <location>
        <begin position="49"/>
        <end position="117"/>
    </location>
</feature>
<evidence type="ECO:0000259" key="1">
    <source>
        <dbReference type="Pfam" id="PF17171"/>
    </source>
</evidence>
<dbReference type="Pfam" id="PF17171">
    <property type="entry name" value="GST_C_6"/>
    <property type="match status" value="1"/>
</dbReference>
<dbReference type="InterPro" id="IPR033468">
    <property type="entry name" value="Metaxin_GST"/>
</dbReference>
<organism evidence="2 3">
    <name type="scientific">Trichoderma ghanense</name>
    <dbReference type="NCBI Taxonomy" id="65468"/>
    <lineage>
        <taxon>Eukaryota</taxon>
        <taxon>Fungi</taxon>
        <taxon>Dikarya</taxon>
        <taxon>Ascomycota</taxon>
        <taxon>Pezizomycotina</taxon>
        <taxon>Sordariomycetes</taxon>
        <taxon>Hypocreomycetidae</taxon>
        <taxon>Hypocreales</taxon>
        <taxon>Hypocreaceae</taxon>
        <taxon>Trichoderma</taxon>
    </lineage>
</organism>
<comment type="caution">
    <text evidence="2">The sequence shown here is derived from an EMBL/GenBank/DDBJ whole genome shotgun (WGS) entry which is preliminary data.</text>
</comment>
<keyword evidence="3" id="KW-1185">Reference proteome</keyword>
<dbReference type="Proteomes" id="UP001642720">
    <property type="component" value="Unassembled WGS sequence"/>
</dbReference>
<sequence>MYDYGFYLPPSPILHLPALHALRDAATAEILKTTRCHANISPPQLLADATDALRALSTLLAGDEWFFGRPDPGLFDAEVFAYTWLILDQGFGWAGDFALALEGCLAGLENLVSHRRRLYERCWPEAV</sequence>
<proteinExistence type="predicted"/>
<evidence type="ECO:0000313" key="2">
    <source>
        <dbReference type="EMBL" id="TFB06772.1"/>
    </source>
</evidence>
<dbReference type="GeneID" id="300572890"/>